<feature type="transmembrane region" description="Helical" evidence="4">
    <location>
        <begin position="12"/>
        <end position="35"/>
    </location>
</feature>
<gene>
    <name evidence="5" type="ORF">BDV23DRAFT_171145</name>
</gene>
<comment type="similarity">
    <text evidence="1">Belongs to the short-chain dehydrogenases/reductases (SDR) family.</text>
</comment>
<dbReference type="EMBL" id="ML735239">
    <property type="protein sequence ID" value="KAE8392214.1"/>
    <property type="molecule type" value="Genomic_DNA"/>
</dbReference>
<organism evidence="5">
    <name type="scientific">Petromyces alliaceus</name>
    <name type="common">Aspergillus alliaceus</name>
    <dbReference type="NCBI Taxonomy" id="209559"/>
    <lineage>
        <taxon>Eukaryota</taxon>
        <taxon>Fungi</taxon>
        <taxon>Dikarya</taxon>
        <taxon>Ascomycota</taxon>
        <taxon>Pezizomycotina</taxon>
        <taxon>Eurotiomycetes</taxon>
        <taxon>Eurotiomycetidae</taxon>
        <taxon>Eurotiales</taxon>
        <taxon>Aspergillaceae</taxon>
        <taxon>Aspergillus</taxon>
        <taxon>Aspergillus subgen. Circumdati</taxon>
    </lineage>
</organism>
<dbReference type="Pfam" id="PF00106">
    <property type="entry name" value="adh_short"/>
    <property type="match status" value="1"/>
</dbReference>
<name>A0A5N7CDM2_PETAA</name>
<evidence type="ECO:0000256" key="2">
    <source>
        <dbReference type="ARBA" id="ARBA00022857"/>
    </source>
</evidence>
<keyword evidence="3" id="KW-0560">Oxidoreductase</keyword>
<dbReference type="GO" id="GO:0016491">
    <property type="term" value="F:oxidoreductase activity"/>
    <property type="evidence" value="ECO:0007669"/>
    <property type="project" value="UniProtKB-KW"/>
</dbReference>
<dbReference type="AlphaFoldDB" id="A0A5N7CDM2"/>
<keyword evidence="4" id="KW-0472">Membrane</keyword>
<dbReference type="OrthoDB" id="5840532at2759"/>
<dbReference type="Proteomes" id="UP000326877">
    <property type="component" value="Unassembled WGS sequence"/>
</dbReference>
<protein>
    <submittedName>
        <fullName evidence="5">Oxidoreductase</fullName>
    </submittedName>
</protein>
<reference evidence="5" key="1">
    <citation type="submission" date="2019-04" db="EMBL/GenBank/DDBJ databases">
        <title>Friends and foes A comparative genomics studyof 23 Aspergillus species from section Flavi.</title>
        <authorList>
            <consortium name="DOE Joint Genome Institute"/>
            <person name="Kjaerbolling I."/>
            <person name="Vesth T."/>
            <person name="Frisvad J.C."/>
            <person name="Nybo J.L."/>
            <person name="Theobald S."/>
            <person name="Kildgaard S."/>
            <person name="Isbrandt T."/>
            <person name="Kuo A."/>
            <person name="Sato A."/>
            <person name="Lyhne E.K."/>
            <person name="Kogle M.E."/>
            <person name="Wiebenga A."/>
            <person name="Kun R.S."/>
            <person name="Lubbers R.J."/>
            <person name="Makela M.R."/>
            <person name="Barry K."/>
            <person name="Chovatia M."/>
            <person name="Clum A."/>
            <person name="Daum C."/>
            <person name="Haridas S."/>
            <person name="He G."/>
            <person name="LaButti K."/>
            <person name="Lipzen A."/>
            <person name="Mondo S."/>
            <person name="Riley R."/>
            <person name="Salamov A."/>
            <person name="Simmons B.A."/>
            <person name="Magnuson J.K."/>
            <person name="Henrissat B."/>
            <person name="Mortensen U.H."/>
            <person name="Larsen T.O."/>
            <person name="Devries R.P."/>
            <person name="Grigoriev I.V."/>
            <person name="Machida M."/>
            <person name="Baker S.E."/>
            <person name="Andersen M.R."/>
        </authorList>
    </citation>
    <scope>NUCLEOTIDE SEQUENCE [LARGE SCALE GENOMIC DNA]</scope>
    <source>
        <strain evidence="5">IBT 14317</strain>
    </source>
</reference>
<keyword evidence="2" id="KW-0521">NADP</keyword>
<dbReference type="InterPro" id="IPR036291">
    <property type="entry name" value="NAD(P)-bd_dom_sf"/>
</dbReference>
<dbReference type="Gene3D" id="3.40.50.720">
    <property type="entry name" value="NAD(P)-binding Rossmann-like Domain"/>
    <property type="match status" value="1"/>
</dbReference>
<proteinExistence type="inferred from homology"/>
<dbReference type="SUPFAM" id="SSF51735">
    <property type="entry name" value="NAD(P)-binding Rossmann-fold domains"/>
    <property type="match status" value="1"/>
</dbReference>
<keyword evidence="4" id="KW-1133">Transmembrane helix</keyword>
<evidence type="ECO:0000313" key="5">
    <source>
        <dbReference type="EMBL" id="KAE8392214.1"/>
    </source>
</evidence>
<dbReference type="GO" id="GO:0044550">
    <property type="term" value="P:secondary metabolite biosynthetic process"/>
    <property type="evidence" value="ECO:0007669"/>
    <property type="project" value="UniProtKB-ARBA"/>
</dbReference>
<sequence length="260" mass="27983">MTPMEHLTRERPLLYMAFTLDGGIALVTGAVSVIWKERAFALAQAGVEGLIGADISYSGAESHPSFRATAVHVDVSDETTVDNIGEVAARDYGRIDYSVHSAGMSQATIEHLKIHVYDQTMAINAKGTMLVLRAVEAAMAKQKPRMHQSPRHGTWRSRGRDSIVVLRSINGTMVAPGMFSYVASKYAVIGIVKTASIDNVKNHIRVNNVAPAYTETAIAALPEEIADPVVFLCSPAASYANGTTLMIDSGMSPSMFQNSL</sequence>
<accession>A0A5N7CDM2</accession>
<dbReference type="PRINTS" id="PR00081">
    <property type="entry name" value="GDHRDH"/>
</dbReference>
<evidence type="ECO:0000256" key="4">
    <source>
        <dbReference type="SAM" id="Phobius"/>
    </source>
</evidence>
<dbReference type="PROSITE" id="PS00061">
    <property type="entry name" value="ADH_SHORT"/>
    <property type="match status" value="1"/>
</dbReference>
<evidence type="ECO:0000256" key="3">
    <source>
        <dbReference type="ARBA" id="ARBA00023002"/>
    </source>
</evidence>
<dbReference type="InterPro" id="IPR020904">
    <property type="entry name" value="Sc_DH/Rdtase_CS"/>
</dbReference>
<dbReference type="PANTHER" id="PTHR24321:SF12">
    <property type="entry name" value="SHORT-CHAIN DEHYDROGENASE_REDUCTASE FAMILY, PUTATIVE (AFU_ORTHOLOGUE AFUA_5G14340)-RELATED"/>
    <property type="match status" value="1"/>
</dbReference>
<dbReference type="CDD" id="cd05233">
    <property type="entry name" value="SDR_c"/>
    <property type="match status" value="1"/>
</dbReference>
<dbReference type="InterPro" id="IPR002347">
    <property type="entry name" value="SDR_fam"/>
</dbReference>
<evidence type="ECO:0000256" key="1">
    <source>
        <dbReference type="ARBA" id="ARBA00006484"/>
    </source>
</evidence>
<dbReference type="PANTHER" id="PTHR24321">
    <property type="entry name" value="DEHYDROGENASES, SHORT CHAIN"/>
    <property type="match status" value="1"/>
</dbReference>
<keyword evidence="4" id="KW-0812">Transmembrane</keyword>